<gene>
    <name evidence="1" type="ORF">BJG266_LOCUS17583</name>
    <name evidence="2" type="ORF">QVE165_LOCUS18518</name>
</gene>
<dbReference type="Proteomes" id="UP000663877">
    <property type="component" value="Unassembled WGS sequence"/>
</dbReference>
<keyword evidence="3" id="KW-1185">Reference proteome</keyword>
<evidence type="ECO:0000313" key="1">
    <source>
        <dbReference type="EMBL" id="CAF1031982.1"/>
    </source>
</evidence>
<reference evidence="1" key="1">
    <citation type="submission" date="2021-02" db="EMBL/GenBank/DDBJ databases">
        <authorList>
            <person name="Nowell W R."/>
        </authorList>
    </citation>
    <scope>NUCLEOTIDE SEQUENCE</scope>
</reference>
<evidence type="ECO:0000313" key="2">
    <source>
        <dbReference type="EMBL" id="CAF1067847.1"/>
    </source>
</evidence>
<name>A0A814J815_9BILA</name>
<proteinExistence type="predicted"/>
<dbReference type="EMBL" id="CAJNOM010000110">
    <property type="protein sequence ID" value="CAF1067847.1"/>
    <property type="molecule type" value="Genomic_DNA"/>
</dbReference>
<organism evidence="1 4">
    <name type="scientific">Adineta steineri</name>
    <dbReference type="NCBI Taxonomy" id="433720"/>
    <lineage>
        <taxon>Eukaryota</taxon>
        <taxon>Metazoa</taxon>
        <taxon>Spiralia</taxon>
        <taxon>Gnathifera</taxon>
        <taxon>Rotifera</taxon>
        <taxon>Eurotatoria</taxon>
        <taxon>Bdelloidea</taxon>
        <taxon>Adinetida</taxon>
        <taxon>Adinetidae</taxon>
        <taxon>Adineta</taxon>
    </lineage>
</organism>
<dbReference type="EMBL" id="CAJNOI010000086">
    <property type="protein sequence ID" value="CAF1031982.1"/>
    <property type="molecule type" value="Genomic_DNA"/>
</dbReference>
<evidence type="ECO:0000313" key="3">
    <source>
        <dbReference type="Proteomes" id="UP000663832"/>
    </source>
</evidence>
<dbReference type="Proteomes" id="UP000663832">
    <property type="component" value="Unassembled WGS sequence"/>
</dbReference>
<comment type="caution">
    <text evidence="1">The sequence shown here is derived from an EMBL/GenBank/DDBJ whole genome shotgun (WGS) entry which is preliminary data.</text>
</comment>
<dbReference type="AlphaFoldDB" id="A0A814J815"/>
<protein>
    <submittedName>
        <fullName evidence="1">Uncharacterized protein</fullName>
    </submittedName>
</protein>
<evidence type="ECO:0000313" key="4">
    <source>
        <dbReference type="Proteomes" id="UP000663877"/>
    </source>
</evidence>
<accession>A0A814J815</accession>
<sequence>MFIAMKCRLNSAVSNTSVYCLGALPSYKKVVVTLSNESVYGPWSKSLLYFLFLSGYLHWTETNSGAPVPRAAQNDGVMDIRLALSRIAHDRFTFLTRDSFISRGIG</sequence>